<evidence type="ECO:0000256" key="4">
    <source>
        <dbReference type="ARBA" id="ARBA00022989"/>
    </source>
</evidence>
<feature type="compositionally biased region" description="Low complexity" evidence="7">
    <location>
        <begin position="23"/>
        <end position="34"/>
    </location>
</feature>
<keyword evidence="10" id="KW-0813">Transport</keyword>
<gene>
    <name evidence="10" type="ORF">E9677_10645</name>
</gene>
<evidence type="ECO:0000256" key="8">
    <source>
        <dbReference type="SAM" id="Phobius"/>
    </source>
</evidence>
<accession>A0ABY2QXL8</accession>
<evidence type="ECO:0000259" key="9">
    <source>
        <dbReference type="Pfam" id="PF02706"/>
    </source>
</evidence>
<dbReference type="InterPro" id="IPR003856">
    <property type="entry name" value="LPS_length_determ_N"/>
</dbReference>
<keyword evidence="2" id="KW-1003">Cell membrane</keyword>
<feature type="compositionally biased region" description="Basic and acidic residues" evidence="7">
    <location>
        <begin position="46"/>
        <end position="56"/>
    </location>
</feature>
<evidence type="ECO:0000256" key="6">
    <source>
        <dbReference type="SAM" id="Coils"/>
    </source>
</evidence>
<proteinExistence type="predicted"/>
<evidence type="ECO:0000256" key="7">
    <source>
        <dbReference type="SAM" id="MobiDB-lite"/>
    </source>
</evidence>
<feature type="coiled-coil region" evidence="6">
    <location>
        <begin position="336"/>
        <end position="487"/>
    </location>
</feature>
<keyword evidence="11" id="KW-1185">Reference proteome</keyword>
<evidence type="ECO:0000256" key="1">
    <source>
        <dbReference type="ARBA" id="ARBA00004651"/>
    </source>
</evidence>
<evidence type="ECO:0000256" key="3">
    <source>
        <dbReference type="ARBA" id="ARBA00022692"/>
    </source>
</evidence>
<dbReference type="Pfam" id="PF02706">
    <property type="entry name" value="Wzz"/>
    <property type="match status" value="1"/>
</dbReference>
<feature type="transmembrane region" description="Helical" evidence="8">
    <location>
        <begin position="135"/>
        <end position="156"/>
    </location>
</feature>
<reference evidence="10 11" key="1">
    <citation type="submission" date="2019-04" db="EMBL/GenBank/DDBJ databases">
        <title>Genome sequence of strain 7209-2.</title>
        <authorList>
            <person name="Gao J."/>
            <person name="Sun J."/>
        </authorList>
    </citation>
    <scope>NUCLEOTIDE SEQUENCE [LARGE SCALE GENOMIC DNA]</scope>
    <source>
        <strain evidence="10 11">7209-2</strain>
    </source>
</reference>
<evidence type="ECO:0000313" key="11">
    <source>
        <dbReference type="Proteomes" id="UP000309667"/>
    </source>
</evidence>
<dbReference type="PANTHER" id="PTHR32309">
    <property type="entry name" value="TYROSINE-PROTEIN KINASE"/>
    <property type="match status" value="1"/>
</dbReference>
<feature type="region of interest" description="Disordered" evidence="7">
    <location>
        <begin position="1"/>
        <end position="65"/>
    </location>
</feature>
<organism evidence="10 11">
    <name type="scientific">Rhizobium rhizophilum</name>
    <dbReference type="NCBI Taxonomy" id="1850373"/>
    <lineage>
        <taxon>Bacteria</taxon>
        <taxon>Pseudomonadati</taxon>
        <taxon>Pseudomonadota</taxon>
        <taxon>Alphaproteobacteria</taxon>
        <taxon>Hyphomicrobiales</taxon>
        <taxon>Rhizobiaceae</taxon>
        <taxon>Rhizobium/Agrobacterium group</taxon>
        <taxon>Rhizobium</taxon>
    </lineage>
</organism>
<comment type="subcellular location">
    <subcellularLocation>
        <location evidence="1">Cell membrane</location>
        <topology evidence="1">Multi-pass membrane protein</topology>
    </subcellularLocation>
</comment>
<evidence type="ECO:0000256" key="5">
    <source>
        <dbReference type="ARBA" id="ARBA00023136"/>
    </source>
</evidence>
<protein>
    <submittedName>
        <fullName evidence="10">Sugar transporter</fullName>
    </submittedName>
</protein>
<keyword evidence="3 8" id="KW-0812">Transmembrane</keyword>
<name>A0ABY2QXL8_9HYPH</name>
<dbReference type="InterPro" id="IPR050445">
    <property type="entry name" value="Bact_polysacc_biosynth/exp"/>
</dbReference>
<evidence type="ECO:0000256" key="2">
    <source>
        <dbReference type="ARBA" id="ARBA00022475"/>
    </source>
</evidence>
<dbReference type="EMBL" id="STGT01000002">
    <property type="protein sequence ID" value="THV15786.1"/>
    <property type="molecule type" value="Genomic_DNA"/>
</dbReference>
<sequence>MGKTIVKDSTRGLGEFDPRPRDAGAQSTSTAGGANVSLRRYLGASVDEREVQEPRSRRPLTMDDIEQRARERFGWDLSGGNDAPQDVHGDVHPDAVDEPLPNERPAAVQPPVPTPDAPLVIDLKFVALAAWRYRMAVLAGAVVCALAGGAMTTLLAKKYSATATLYFDPQKLAVELVENDRATSPEVLNATIDSQTQIITSRTVLETVAGNLKLTTDPEFLGRSSDNAASDMNRVISNLQKQILVSRQEGTFIFQVKVTTREAEKSAAIANSLVAAYLKDSRVNAEDSFGSVNTSLVNQLTALSKAVIAAEAEVRAFTSQNDLFAVGGDQIADKRLQSLDDLLVAAQQKIIEAKAQLDTVSRLDINDVLVGDAAASRTLGDLRNQYASLSANVSSLTERLGPRHPQLQSAKASLGDIERQIRLELERMVVAARSAYESAQKEEVDILKELNVQKASQATNSTALIELSELERKAKAARDVYEAVLKRSEETAAEMSLYSSNVRIVADAFPAQAPDGPGRKVLLMAGAFGGGLFGLGLGIVLAAGFALFRQMSQKVVGPEGTPFLSKSNELAPYGSKRRN</sequence>
<feature type="domain" description="Polysaccharide chain length determinant N-terminal" evidence="9">
    <location>
        <begin position="121"/>
        <end position="210"/>
    </location>
</feature>
<comment type="caution">
    <text evidence="10">The sequence shown here is derived from an EMBL/GenBank/DDBJ whole genome shotgun (WGS) entry which is preliminary data.</text>
</comment>
<keyword evidence="4 8" id="KW-1133">Transmembrane helix</keyword>
<keyword evidence="10" id="KW-0762">Sugar transport</keyword>
<dbReference type="Proteomes" id="UP000309667">
    <property type="component" value="Unassembled WGS sequence"/>
</dbReference>
<keyword evidence="6" id="KW-0175">Coiled coil</keyword>
<feature type="compositionally biased region" description="Basic and acidic residues" evidence="7">
    <location>
        <begin position="1"/>
        <end position="22"/>
    </location>
</feature>
<feature type="transmembrane region" description="Helical" evidence="8">
    <location>
        <begin position="521"/>
        <end position="548"/>
    </location>
</feature>
<dbReference type="PANTHER" id="PTHR32309:SF13">
    <property type="entry name" value="FERRIC ENTEROBACTIN TRANSPORT PROTEIN FEPE"/>
    <property type="match status" value="1"/>
</dbReference>
<keyword evidence="5 8" id="KW-0472">Membrane</keyword>
<evidence type="ECO:0000313" key="10">
    <source>
        <dbReference type="EMBL" id="THV15786.1"/>
    </source>
</evidence>